<comment type="subcellular location">
    <subcellularLocation>
        <location evidence="1">Membrane</location>
        <topology evidence="1">Single-pass type I membrane protein</topology>
    </subcellularLocation>
</comment>
<evidence type="ECO:0000259" key="12">
    <source>
        <dbReference type="PROSITE" id="PS50835"/>
    </source>
</evidence>
<dbReference type="FunFam" id="3.30.500.10:FF:000001">
    <property type="entry name" value="H-2 class I histocompatibility antigen, alpha chain"/>
    <property type="match status" value="1"/>
</dbReference>
<dbReference type="Proteomes" id="UP001066276">
    <property type="component" value="Chromosome 6"/>
</dbReference>
<evidence type="ECO:0000256" key="9">
    <source>
        <dbReference type="ARBA" id="ARBA00023180"/>
    </source>
</evidence>
<dbReference type="AlphaFoldDB" id="A0AAV7R1W9"/>
<evidence type="ECO:0000256" key="5">
    <source>
        <dbReference type="ARBA" id="ARBA00022859"/>
    </source>
</evidence>
<feature type="signal peptide" evidence="11">
    <location>
        <begin position="1"/>
        <end position="21"/>
    </location>
</feature>
<feature type="domain" description="Ig-like" evidence="12">
    <location>
        <begin position="205"/>
        <end position="290"/>
    </location>
</feature>
<comment type="caution">
    <text evidence="13">The sequence shown here is derived from an EMBL/GenBank/DDBJ whole genome shotgun (WGS) entry which is preliminary data.</text>
</comment>
<dbReference type="InterPro" id="IPR013783">
    <property type="entry name" value="Ig-like_fold"/>
</dbReference>
<evidence type="ECO:0000256" key="7">
    <source>
        <dbReference type="ARBA" id="ARBA00023136"/>
    </source>
</evidence>
<keyword evidence="8" id="KW-1015">Disulfide bond</keyword>
<dbReference type="InterPro" id="IPR001039">
    <property type="entry name" value="MHC_I_a_a1/a2"/>
</dbReference>
<dbReference type="PRINTS" id="PR01638">
    <property type="entry name" value="MHCCLASSI"/>
</dbReference>
<proteinExistence type="inferred from homology"/>
<keyword evidence="5" id="KW-0391">Immunity</keyword>
<dbReference type="EMBL" id="JANPWB010000010">
    <property type="protein sequence ID" value="KAJ1146757.1"/>
    <property type="molecule type" value="Genomic_DNA"/>
</dbReference>
<evidence type="ECO:0000256" key="10">
    <source>
        <dbReference type="RuleBase" id="RU004439"/>
    </source>
</evidence>
<accession>A0AAV7R1W9</accession>
<dbReference type="GO" id="GO:0009897">
    <property type="term" value="C:external side of plasma membrane"/>
    <property type="evidence" value="ECO:0007669"/>
    <property type="project" value="TreeGrafter"/>
</dbReference>
<keyword evidence="14" id="KW-1185">Reference proteome</keyword>
<dbReference type="Gene3D" id="3.30.500.10">
    <property type="entry name" value="MHC class I-like antigen recognition-like"/>
    <property type="match status" value="1"/>
</dbReference>
<dbReference type="InterPro" id="IPR011162">
    <property type="entry name" value="MHC_I/II-like_Ag-recog"/>
</dbReference>
<dbReference type="InterPro" id="IPR003597">
    <property type="entry name" value="Ig_C1-set"/>
</dbReference>
<keyword evidence="9" id="KW-0325">Glycoprotein</keyword>
<dbReference type="GO" id="GO:0042612">
    <property type="term" value="C:MHC class I protein complex"/>
    <property type="evidence" value="ECO:0007669"/>
    <property type="project" value="UniProtKB-KW"/>
</dbReference>
<organism evidence="13 14">
    <name type="scientific">Pleurodeles waltl</name>
    <name type="common">Iberian ribbed newt</name>
    <dbReference type="NCBI Taxonomy" id="8319"/>
    <lineage>
        <taxon>Eukaryota</taxon>
        <taxon>Metazoa</taxon>
        <taxon>Chordata</taxon>
        <taxon>Craniata</taxon>
        <taxon>Vertebrata</taxon>
        <taxon>Euteleostomi</taxon>
        <taxon>Amphibia</taxon>
        <taxon>Batrachia</taxon>
        <taxon>Caudata</taxon>
        <taxon>Salamandroidea</taxon>
        <taxon>Salamandridae</taxon>
        <taxon>Pleurodelinae</taxon>
        <taxon>Pleurodeles</taxon>
    </lineage>
</organism>
<keyword evidence="2" id="KW-0490">MHC I</keyword>
<dbReference type="GO" id="GO:0005615">
    <property type="term" value="C:extracellular space"/>
    <property type="evidence" value="ECO:0007669"/>
    <property type="project" value="TreeGrafter"/>
</dbReference>
<evidence type="ECO:0000256" key="4">
    <source>
        <dbReference type="ARBA" id="ARBA00022729"/>
    </source>
</evidence>
<reference evidence="13" key="1">
    <citation type="journal article" date="2022" name="bioRxiv">
        <title>Sequencing and chromosome-scale assembly of the giantPleurodeles waltlgenome.</title>
        <authorList>
            <person name="Brown T."/>
            <person name="Elewa A."/>
            <person name="Iarovenko S."/>
            <person name="Subramanian E."/>
            <person name="Araus A.J."/>
            <person name="Petzold A."/>
            <person name="Susuki M."/>
            <person name="Suzuki K.-i.T."/>
            <person name="Hayashi T."/>
            <person name="Toyoda A."/>
            <person name="Oliveira C."/>
            <person name="Osipova E."/>
            <person name="Leigh N.D."/>
            <person name="Simon A."/>
            <person name="Yun M.H."/>
        </authorList>
    </citation>
    <scope>NUCLEOTIDE SEQUENCE</scope>
    <source>
        <strain evidence="13">20211129_DDA</strain>
        <tissue evidence="13">Liver</tissue>
    </source>
</reference>
<evidence type="ECO:0000313" key="14">
    <source>
        <dbReference type="Proteomes" id="UP001066276"/>
    </source>
</evidence>
<dbReference type="SUPFAM" id="SSF48726">
    <property type="entry name" value="Immunoglobulin"/>
    <property type="match status" value="1"/>
</dbReference>
<dbReference type="InterPro" id="IPR037055">
    <property type="entry name" value="MHC_I-like_Ag-recog_sf"/>
</dbReference>
<dbReference type="GO" id="GO:0002474">
    <property type="term" value="P:antigen processing and presentation of peptide antigen via MHC class I"/>
    <property type="evidence" value="ECO:0007669"/>
    <property type="project" value="UniProtKB-KW"/>
</dbReference>
<dbReference type="SMART" id="SM00407">
    <property type="entry name" value="IGc1"/>
    <property type="match status" value="1"/>
</dbReference>
<dbReference type="PROSITE" id="PS50835">
    <property type="entry name" value="IG_LIKE"/>
    <property type="match status" value="1"/>
</dbReference>
<evidence type="ECO:0000256" key="11">
    <source>
        <dbReference type="SAM" id="SignalP"/>
    </source>
</evidence>
<dbReference type="InterPro" id="IPR036179">
    <property type="entry name" value="Ig-like_dom_sf"/>
</dbReference>
<dbReference type="Pfam" id="PF07654">
    <property type="entry name" value="C1-set"/>
    <property type="match status" value="1"/>
</dbReference>
<evidence type="ECO:0000256" key="2">
    <source>
        <dbReference type="ARBA" id="ARBA00022451"/>
    </source>
</evidence>
<dbReference type="Gene3D" id="2.60.40.10">
    <property type="entry name" value="Immunoglobulins"/>
    <property type="match status" value="1"/>
</dbReference>
<dbReference type="Pfam" id="PF00129">
    <property type="entry name" value="MHC_I"/>
    <property type="match status" value="1"/>
</dbReference>
<evidence type="ECO:0000313" key="13">
    <source>
        <dbReference type="EMBL" id="KAJ1146757.1"/>
    </source>
</evidence>
<keyword evidence="3" id="KW-0812">Transmembrane</keyword>
<keyword evidence="4 11" id="KW-0732">Signal</keyword>
<feature type="chain" id="PRO_5043552240" description="Ig-like domain-containing protein" evidence="11">
    <location>
        <begin position="22"/>
        <end position="305"/>
    </location>
</feature>
<dbReference type="PANTHER" id="PTHR16675:SF242">
    <property type="entry name" value="MAJOR HISTOCOMPATIBILITY COMPLEX CLASS I-RELATED GENE PROTEIN"/>
    <property type="match status" value="1"/>
</dbReference>
<dbReference type="InterPro" id="IPR011161">
    <property type="entry name" value="MHC_I-like_Ag-recog"/>
</dbReference>
<dbReference type="InterPro" id="IPR050208">
    <property type="entry name" value="MHC_class-I_related"/>
</dbReference>
<dbReference type="InterPro" id="IPR007110">
    <property type="entry name" value="Ig-like_dom"/>
</dbReference>
<dbReference type="SUPFAM" id="SSF54452">
    <property type="entry name" value="MHC antigen-recognition domain"/>
    <property type="match status" value="1"/>
</dbReference>
<gene>
    <name evidence="13" type="ORF">NDU88_013017</name>
</gene>
<comment type="similarity">
    <text evidence="10">Belongs to the MHC class I family.</text>
</comment>
<protein>
    <recommendedName>
        <fullName evidence="12">Ig-like domain-containing protein</fullName>
    </recommendedName>
</protein>
<evidence type="ECO:0000256" key="6">
    <source>
        <dbReference type="ARBA" id="ARBA00022989"/>
    </source>
</evidence>
<evidence type="ECO:0000256" key="8">
    <source>
        <dbReference type="ARBA" id="ARBA00023157"/>
    </source>
</evidence>
<keyword evidence="7" id="KW-0472">Membrane</keyword>
<evidence type="ECO:0000256" key="1">
    <source>
        <dbReference type="ARBA" id="ARBA00004479"/>
    </source>
</evidence>
<dbReference type="PANTHER" id="PTHR16675">
    <property type="entry name" value="MHC CLASS I-RELATED"/>
    <property type="match status" value="1"/>
</dbReference>
<dbReference type="GO" id="GO:0006955">
    <property type="term" value="P:immune response"/>
    <property type="evidence" value="ECO:0007669"/>
    <property type="project" value="TreeGrafter"/>
</dbReference>
<evidence type="ECO:0000256" key="3">
    <source>
        <dbReference type="ARBA" id="ARBA00022692"/>
    </source>
</evidence>
<sequence length="305" mass="35027">MAAPPFLLLLLGGLWLQPARAGSHSLRYFQSSLSQPLPGVPQFSEVGYMDDIPICSYTSESRRLEPRAPWMERITIEDPQHWERETGILRWKEQEYITGVRILMERVNQTRGLHAVQRMIGCELRDDGSIGGFLQYAFNGHDFISLDKDRLTYIAAMDAAKITQDRWNSERSNAQQYKDYLEGECIEDLKKYLKLGAESLQRVTPKIRISRRKSGERIFLTGYAYGFYPRDIEVKWLRNGEEIPWESRDILPSPEGTYQVRITVEIQEGDENTCILQVDHSGLPETVTVVYGTCYALPSLGHTCL</sequence>
<name>A0AAV7R1W9_PLEWA</name>
<keyword evidence="6" id="KW-1133">Transmembrane helix</keyword>